<dbReference type="NCBIfam" id="TIGR03151">
    <property type="entry name" value="enACPred_II"/>
    <property type="match status" value="1"/>
</dbReference>
<proteinExistence type="predicted"/>
<dbReference type="InterPro" id="IPR013785">
    <property type="entry name" value="Aldolase_TIM"/>
</dbReference>
<dbReference type="Gene3D" id="3.20.20.70">
    <property type="entry name" value="Aldolase class I"/>
    <property type="match status" value="1"/>
</dbReference>
<dbReference type="Proteomes" id="UP000306420">
    <property type="component" value="Unassembled WGS sequence"/>
</dbReference>
<organism evidence="6 7">
    <name type="scientific">Ruoffia tabacinasalis</name>
    <dbReference type="NCBI Taxonomy" id="87458"/>
    <lineage>
        <taxon>Bacteria</taxon>
        <taxon>Bacillati</taxon>
        <taxon>Bacillota</taxon>
        <taxon>Bacilli</taxon>
        <taxon>Lactobacillales</taxon>
        <taxon>Aerococcaceae</taxon>
        <taxon>Ruoffia</taxon>
    </lineage>
</organism>
<dbReference type="OrthoDB" id="9778912at2"/>
<keyword evidence="4" id="KW-0288">FMN</keyword>
<evidence type="ECO:0000313" key="6">
    <source>
        <dbReference type="EMBL" id="TLQ48776.1"/>
    </source>
</evidence>
<dbReference type="PANTHER" id="PTHR32332">
    <property type="entry name" value="2-NITROPROPANE DIOXYGENASE"/>
    <property type="match status" value="1"/>
</dbReference>
<keyword evidence="3" id="KW-0285">Flavoprotein</keyword>
<name>A0A5R9EK71_9LACT</name>
<evidence type="ECO:0000256" key="2">
    <source>
        <dbReference type="ARBA" id="ARBA00013457"/>
    </source>
</evidence>
<dbReference type="GO" id="GO:0018580">
    <property type="term" value="F:nitronate monooxygenase activity"/>
    <property type="evidence" value="ECO:0007669"/>
    <property type="project" value="InterPro"/>
</dbReference>
<dbReference type="EMBL" id="VBSP01000008">
    <property type="protein sequence ID" value="TLQ48776.1"/>
    <property type="molecule type" value="Genomic_DNA"/>
</dbReference>
<dbReference type="InterPro" id="IPR004136">
    <property type="entry name" value="NMO"/>
</dbReference>
<evidence type="ECO:0000313" key="7">
    <source>
        <dbReference type="Proteomes" id="UP000306420"/>
    </source>
</evidence>
<dbReference type="CDD" id="cd04730">
    <property type="entry name" value="NPD_like"/>
    <property type="match status" value="1"/>
</dbReference>
<keyword evidence="5" id="KW-0560">Oxidoreductase</keyword>
<dbReference type="RefSeq" id="WP_138404064.1">
    <property type="nucleotide sequence ID" value="NZ_VBSP01000008.1"/>
</dbReference>
<dbReference type="PANTHER" id="PTHR32332:SF20">
    <property type="entry name" value="2-NITROPROPANE DIOXYGENASE-LIKE PROTEIN"/>
    <property type="match status" value="1"/>
</dbReference>
<reference evidence="6 7" key="1">
    <citation type="submission" date="2019-05" db="EMBL/GenBank/DDBJ databases">
        <title>The metagenome of a microbial culture collection derived from dairy environment covers the genomic content of the human microbiome.</title>
        <authorList>
            <person name="Roder T."/>
            <person name="Wuthrich D."/>
            <person name="Sattari Z."/>
            <person name="Von Ah U."/>
            <person name="Bar C."/>
            <person name="Ronchi F."/>
            <person name="Macpherson A.J."/>
            <person name="Ganal-Vonarburg S.C."/>
            <person name="Bruggmann R."/>
            <person name="Vergeres G."/>
        </authorList>
    </citation>
    <scope>NUCLEOTIDE SEQUENCE [LARGE SCALE GENOMIC DNA]</scope>
    <source>
        <strain evidence="6 7">FAM 24227</strain>
    </source>
</reference>
<dbReference type="Pfam" id="PF03060">
    <property type="entry name" value="NMO"/>
    <property type="match status" value="1"/>
</dbReference>
<dbReference type="InterPro" id="IPR017569">
    <property type="entry name" value="Enoyl_ACP_red-II_put"/>
</dbReference>
<comment type="function">
    <text evidence="1">Nitronate monooxygenase that uses molecular oxygen to catalyze the oxidative denitrification of alkyl nitronates. Acts on propionate 3-nitronate (P3N), the presumed physiological substrate. Probably functions in the detoxification of P3N, a metabolic poison produced by plants and fungi as a defense mechanism.</text>
</comment>
<evidence type="ECO:0000256" key="5">
    <source>
        <dbReference type="ARBA" id="ARBA00023002"/>
    </source>
</evidence>
<accession>A0A5R9EK71</accession>
<evidence type="ECO:0000256" key="1">
    <source>
        <dbReference type="ARBA" id="ARBA00003535"/>
    </source>
</evidence>
<dbReference type="SUPFAM" id="SSF51412">
    <property type="entry name" value="Inosine monophosphate dehydrogenase (IMPDH)"/>
    <property type="match status" value="1"/>
</dbReference>
<sequence length="319" mass="33887">MKTAITELLNIEYPIVQGAMAWVADADLASAVSNAGGLGVIGTGHDPVELVREKVELMKSKTDKPFAVNVMLLNANTQEVVDYLIESGIKIITTGAGNPAKYMQRFHDAGISVIPVVASVALAKRMEKIGASAVVVEGMEAGGHIGKLTSLALLAQVTEVVNIPVIAAGGFGDGRALAAALMLGADGIQVGTRFVVAEESNAHDNFKNAILKASDIDTVVTGQITGHPVRVLRNRLTKEYLQVEKEITSLPGQDFSRLEQMAQGALRKAVVEGDTVGGSMMAGQIAGLIKERQTVKEIIEDYIQVAKETYKEKANYFEA</sequence>
<dbReference type="AlphaFoldDB" id="A0A5R9EK71"/>
<evidence type="ECO:0000256" key="3">
    <source>
        <dbReference type="ARBA" id="ARBA00022630"/>
    </source>
</evidence>
<protein>
    <recommendedName>
        <fullName evidence="2">Probable nitronate monooxygenase</fullName>
    </recommendedName>
</protein>
<evidence type="ECO:0000256" key="4">
    <source>
        <dbReference type="ARBA" id="ARBA00022643"/>
    </source>
</evidence>
<comment type="caution">
    <text evidence="6">The sequence shown here is derived from an EMBL/GenBank/DDBJ whole genome shotgun (WGS) entry which is preliminary data.</text>
</comment>
<gene>
    <name evidence="6" type="primary">fabK</name>
    <name evidence="6" type="ORF">FEZ33_03755</name>
</gene>